<dbReference type="Proteomes" id="UP000236544">
    <property type="component" value="Unassembled WGS sequence"/>
</dbReference>
<dbReference type="EMBL" id="LN890560">
    <property type="protein sequence ID" value="CUS20753.1"/>
    <property type="molecule type" value="Genomic_DNA"/>
</dbReference>
<evidence type="ECO:0000313" key="3">
    <source>
        <dbReference type="EMBL" id="CUS20753.1"/>
    </source>
</evidence>
<dbReference type="OrthoDB" id="5599171at2759"/>
<feature type="region of interest" description="Disordered" evidence="1">
    <location>
        <begin position="43"/>
        <end position="92"/>
    </location>
</feature>
<keyword evidence="2" id="KW-0812">Transmembrane</keyword>
<reference evidence="4" key="1">
    <citation type="submission" date="2015-10" db="EMBL/GenBank/DDBJ databases">
        <authorList>
            <person name="Devillers H."/>
        </authorList>
    </citation>
    <scope>NUCLEOTIDE SEQUENCE [LARGE SCALE GENOMIC DNA]</scope>
</reference>
<dbReference type="Pfam" id="PF03907">
    <property type="entry name" value="Spo7"/>
    <property type="match status" value="1"/>
</dbReference>
<dbReference type="GO" id="GO:0006998">
    <property type="term" value="P:nuclear envelope organization"/>
    <property type="evidence" value="ECO:0007669"/>
    <property type="project" value="TreeGrafter"/>
</dbReference>
<feature type="compositionally biased region" description="Basic and acidic residues" evidence="1">
    <location>
        <begin position="1"/>
        <end position="17"/>
    </location>
</feature>
<evidence type="ECO:0000256" key="2">
    <source>
        <dbReference type="SAM" id="Phobius"/>
    </source>
</evidence>
<keyword evidence="4" id="KW-1185">Reference proteome</keyword>
<protein>
    <submittedName>
        <fullName evidence="3">LAQU0S01e13894g1_1</fullName>
    </submittedName>
</protein>
<evidence type="ECO:0000256" key="1">
    <source>
        <dbReference type="SAM" id="MobiDB-lite"/>
    </source>
</evidence>
<name>A0A0P1KM42_9SACH</name>
<feature type="transmembrane region" description="Helical" evidence="2">
    <location>
        <begin position="121"/>
        <end position="142"/>
    </location>
</feature>
<dbReference type="PANTHER" id="PTHR28249:SF1">
    <property type="entry name" value="SPORULATION-SPECIFIC PROTEIN SPO7"/>
    <property type="match status" value="1"/>
</dbReference>
<accession>A0A0P1KM42</accession>
<dbReference type="InterPro" id="IPR005605">
    <property type="entry name" value="Spo7"/>
</dbReference>
<feature type="region of interest" description="Disordered" evidence="1">
    <location>
        <begin position="1"/>
        <end position="26"/>
    </location>
</feature>
<organism evidence="3 4">
    <name type="scientific">Lachancea quebecensis</name>
    <dbReference type="NCBI Taxonomy" id="1654605"/>
    <lineage>
        <taxon>Eukaryota</taxon>
        <taxon>Fungi</taxon>
        <taxon>Dikarya</taxon>
        <taxon>Ascomycota</taxon>
        <taxon>Saccharomycotina</taxon>
        <taxon>Saccharomycetes</taxon>
        <taxon>Saccharomycetales</taxon>
        <taxon>Saccharomycetaceae</taxon>
        <taxon>Lachancea</taxon>
    </lineage>
</organism>
<dbReference type="AlphaFoldDB" id="A0A0P1KM42"/>
<keyword evidence="2" id="KW-0472">Membrane</keyword>
<dbReference type="GO" id="GO:0004721">
    <property type="term" value="F:phosphoprotein phosphatase activity"/>
    <property type="evidence" value="ECO:0007669"/>
    <property type="project" value="TreeGrafter"/>
</dbReference>
<gene>
    <name evidence="3" type="ORF">LAQU0_S01e13894g</name>
</gene>
<dbReference type="GO" id="GO:0071595">
    <property type="term" value="C:Nem1-Spo7 phosphatase complex"/>
    <property type="evidence" value="ECO:0007669"/>
    <property type="project" value="TreeGrafter"/>
</dbReference>
<evidence type="ECO:0000313" key="4">
    <source>
        <dbReference type="Proteomes" id="UP000236544"/>
    </source>
</evidence>
<dbReference type="GO" id="GO:0019888">
    <property type="term" value="F:protein phosphatase regulator activity"/>
    <property type="evidence" value="ECO:0007669"/>
    <property type="project" value="InterPro"/>
</dbReference>
<proteinExistence type="predicted"/>
<dbReference type="PANTHER" id="PTHR28249">
    <property type="entry name" value="SPORULATION-SPECIFIC PROTEIN SPO7"/>
    <property type="match status" value="1"/>
</dbReference>
<sequence length="313" mass="35837">MDHSLELSTDKIGKLDEPQIEPGNVLGSAFPVVKIEEYQDISDETPIKARRRGGKVQSKPSTPQPAVLNNSQGTTRRRRSSSRTSSKNLKSTTDISPASMIFRNLLILEDDLRRQAREQKVLKWQFTLFLSALVGIAAAAFYELYFSQESVKGIYKVMLQFVLIFILVTVVLFHLSGEYRRTIVIPRKFFTSTNKGIRQFNVKLVKVKSSIPDACIDLVRWVCRKSAGTNLLLSRKCLPAQIAEDNWLFRFWTSVALRSQPRIGAVDVKLVLNPRAFSAEIREGWEIYRDEFWAREGARRRKKVNETSPRKDD</sequence>
<keyword evidence="2" id="KW-1133">Transmembrane helix</keyword>
<feature type="transmembrane region" description="Helical" evidence="2">
    <location>
        <begin position="154"/>
        <end position="175"/>
    </location>
</feature>